<dbReference type="InterPro" id="IPR036397">
    <property type="entry name" value="RNaseH_sf"/>
</dbReference>
<evidence type="ECO:0000256" key="1">
    <source>
        <dbReference type="SAM" id="MobiDB-lite"/>
    </source>
</evidence>
<sequence>MFWFKEFWPPNSPDLNPLDYYVWSVVERVTNKSRHPNVPLLRQHSSAWTALHYLYDKCELAHSLLSLTVVQYSHLFYPIWYRYICDFSGYLRFPEPRRKAIKDRGLKAFCIVSTMIVTVTISRTNYCMDAKLRPHCKPARKATPKMDISTDTGRSTSNPVESANDCITKSFFWASNRRNQLQLYNHLWEPETINDV</sequence>
<evidence type="ECO:0000313" key="2">
    <source>
        <dbReference type="EMBL" id="KYN28863.1"/>
    </source>
</evidence>
<reference evidence="2 3" key="1">
    <citation type="submission" date="2015-09" db="EMBL/GenBank/DDBJ databases">
        <title>Trachymyrmex cornetzi WGS genome.</title>
        <authorList>
            <person name="Nygaard S."/>
            <person name="Hu H."/>
            <person name="Boomsma J."/>
            <person name="Zhang G."/>
        </authorList>
    </citation>
    <scope>NUCLEOTIDE SEQUENCE [LARGE SCALE GENOMIC DNA]</scope>
    <source>
        <strain evidence="2">Tcor2-1</strain>
        <tissue evidence="2">Whole body</tissue>
    </source>
</reference>
<protein>
    <recommendedName>
        <fullName evidence="4">Tc1-like transposase DDE domain-containing protein</fullName>
    </recommendedName>
</protein>
<evidence type="ECO:0008006" key="4">
    <source>
        <dbReference type="Google" id="ProtNLM"/>
    </source>
</evidence>
<feature type="region of interest" description="Disordered" evidence="1">
    <location>
        <begin position="141"/>
        <end position="161"/>
    </location>
</feature>
<name>A0A195EKV0_9HYME</name>
<keyword evidence="3" id="KW-1185">Reference proteome</keyword>
<proteinExistence type="predicted"/>
<gene>
    <name evidence="2" type="ORF">ALC57_01827</name>
</gene>
<feature type="compositionally biased region" description="Polar residues" evidence="1">
    <location>
        <begin position="149"/>
        <end position="161"/>
    </location>
</feature>
<evidence type="ECO:0000313" key="3">
    <source>
        <dbReference type="Proteomes" id="UP000078492"/>
    </source>
</evidence>
<dbReference type="AlphaFoldDB" id="A0A195EKV0"/>
<dbReference type="GO" id="GO:0003676">
    <property type="term" value="F:nucleic acid binding"/>
    <property type="evidence" value="ECO:0007669"/>
    <property type="project" value="InterPro"/>
</dbReference>
<dbReference type="Gene3D" id="3.30.420.10">
    <property type="entry name" value="Ribonuclease H-like superfamily/Ribonuclease H"/>
    <property type="match status" value="1"/>
</dbReference>
<dbReference type="EMBL" id="KQ978739">
    <property type="protein sequence ID" value="KYN28863.1"/>
    <property type="molecule type" value="Genomic_DNA"/>
</dbReference>
<organism evidence="2 3">
    <name type="scientific">Trachymyrmex cornetzi</name>
    <dbReference type="NCBI Taxonomy" id="471704"/>
    <lineage>
        <taxon>Eukaryota</taxon>
        <taxon>Metazoa</taxon>
        <taxon>Ecdysozoa</taxon>
        <taxon>Arthropoda</taxon>
        <taxon>Hexapoda</taxon>
        <taxon>Insecta</taxon>
        <taxon>Pterygota</taxon>
        <taxon>Neoptera</taxon>
        <taxon>Endopterygota</taxon>
        <taxon>Hymenoptera</taxon>
        <taxon>Apocrita</taxon>
        <taxon>Aculeata</taxon>
        <taxon>Formicoidea</taxon>
        <taxon>Formicidae</taxon>
        <taxon>Myrmicinae</taxon>
        <taxon>Trachymyrmex</taxon>
    </lineage>
</organism>
<accession>A0A195EKV0</accession>
<dbReference type="Proteomes" id="UP000078492">
    <property type="component" value="Unassembled WGS sequence"/>
</dbReference>